<comment type="caution">
    <text evidence="3">The sequence shown here is derived from an EMBL/GenBank/DDBJ whole genome shotgun (WGS) entry which is preliminary data.</text>
</comment>
<dbReference type="EMBL" id="JACVVK020000220">
    <property type="protein sequence ID" value="KAK7483821.1"/>
    <property type="molecule type" value="Genomic_DNA"/>
</dbReference>
<protein>
    <submittedName>
        <fullName evidence="3">Uncharacterized protein</fullName>
    </submittedName>
</protein>
<reference evidence="3 4" key="1">
    <citation type="journal article" date="2023" name="Sci. Data">
        <title>Genome assembly of the Korean intertidal mud-creeper Batillaria attramentaria.</title>
        <authorList>
            <person name="Patra A.K."/>
            <person name="Ho P.T."/>
            <person name="Jun S."/>
            <person name="Lee S.J."/>
            <person name="Kim Y."/>
            <person name="Won Y.J."/>
        </authorList>
    </citation>
    <scope>NUCLEOTIDE SEQUENCE [LARGE SCALE GENOMIC DNA]</scope>
    <source>
        <strain evidence="3">Wonlab-2016</strain>
    </source>
</reference>
<accession>A0ABD0K9L4</accession>
<gene>
    <name evidence="3" type="ORF">BaRGS_00024929</name>
</gene>
<feature type="region of interest" description="Disordered" evidence="1">
    <location>
        <begin position="32"/>
        <end position="120"/>
    </location>
</feature>
<organism evidence="3 4">
    <name type="scientific">Batillaria attramentaria</name>
    <dbReference type="NCBI Taxonomy" id="370345"/>
    <lineage>
        <taxon>Eukaryota</taxon>
        <taxon>Metazoa</taxon>
        <taxon>Spiralia</taxon>
        <taxon>Lophotrochozoa</taxon>
        <taxon>Mollusca</taxon>
        <taxon>Gastropoda</taxon>
        <taxon>Caenogastropoda</taxon>
        <taxon>Sorbeoconcha</taxon>
        <taxon>Cerithioidea</taxon>
        <taxon>Batillariidae</taxon>
        <taxon>Batillaria</taxon>
    </lineage>
</organism>
<dbReference type="Proteomes" id="UP001519460">
    <property type="component" value="Unassembled WGS sequence"/>
</dbReference>
<keyword evidence="2" id="KW-0472">Membrane</keyword>
<feature type="non-terminal residue" evidence="3">
    <location>
        <position position="120"/>
    </location>
</feature>
<evidence type="ECO:0000256" key="2">
    <source>
        <dbReference type="SAM" id="Phobius"/>
    </source>
</evidence>
<keyword evidence="2" id="KW-0812">Transmembrane</keyword>
<keyword evidence="4" id="KW-1185">Reference proteome</keyword>
<feature type="transmembrane region" description="Helical" evidence="2">
    <location>
        <begin position="6"/>
        <end position="28"/>
    </location>
</feature>
<sequence length="120" mass="13078">MTKVDVTVIGSVGFVTVALTIIAVSIICNRRGTRHGEQRTERREPVNIEMDEPVHDQIRPGTDSGQSANYYWEIPDETPPSSPEPPRRCLSPALPTGYLHPSVSRDVAEGTDGAENVAPL</sequence>
<evidence type="ECO:0000313" key="3">
    <source>
        <dbReference type="EMBL" id="KAK7483821.1"/>
    </source>
</evidence>
<dbReference type="AlphaFoldDB" id="A0ABD0K9L4"/>
<evidence type="ECO:0000256" key="1">
    <source>
        <dbReference type="SAM" id="MobiDB-lite"/>
    </source>
</evidence>
<name>A0ABD0K9L4_9CAEN</name>
<proteinExistence type="predicted"/>
<feature type="compositionally biased region" description="Basic and acidic residues" evidence="1">
    <location>
        <begin position="34"/>
        <end position="58"/>
    </location>
</feature>
<keyword evidence="2" id="KW-1133">Transmembrane helix</keyword>
<evidence type="ECO:0000313" key="4">
    <source>
        <dbReference type="Proteomes" id="UP001519460"/>
    </source>
</evidence>